<evidence type="ECO:0000313" key="1">
    <source>
        <dbReference type="EMBL" id="KAJ3541184.1"/>
    </source>
</evidence>
<keyword evidence="2" id="KW-1185">Reference proteome</keyword>
<name>A0ACC1SJV9_9HYPO</name>
<accession>A0ACC1SJV9</accession>
<protein>
    <submittedName>
        <fullName evidence="1">Uncharacterized protein</fullName>
    </submittedName>
</protein>
<dbReference type="EMBL" id="JANRMS010000366">
    <property type="protein sequence ID" value="KAJ3541184.1"/>
    <property type="molecule type" value="Genomic_DNA"/>
</dbReference>
<comment type="caution">
    <text evidence="1">The sequence shown here is derived from an EMBL/GenBank/DDBJ whole genome shotgun (WGS) entry which is preliminary data.</text>
</comment>
<dbReference type="Proteomes" id="UP001148629">
    <property type="component" value="Unassembled WGS sequence"/>
</dbReference>
<evidence type="ECO:0000313" key="2">
    <source>
        <dbReference type="Proteomes" id="UP001148629"/>
    </source>
</evidence>
<organism evidence="1 2">
    <name type="scientific">Fusarium decemcellulare</name>
    <dbReference type="NCBI Taxonomy" id="57161"/>
    <lineage>
        <taxon>Eukaryota</taxon>
        <taxon>Fungi</taxon>
        <taxon>Dikarya</taxon>
        <taxon>Ascomycota</taxon>
        <taxon>Pezizomycotina</taxon>
        <taxon>Sordariomycetes</taxon>
        <taxon>Hypocreomycetidae</taxon>
        <taxon>Hypocreales</taxon>
        <taxon>Nectriaceae</taxon>
        <taxon>Fusarium</taxon>
        <taxon>Fusarium decemcellulare species complex</taxon>
    </lineage>
</organism>
<proteinExistence type="predicted"/>
<gene>
    <name evidence="1" type="ORF">NM208_g4718</name>
</gene>
<sequence length="870" mass="98938">MISNLSFRAAHVKDSADAIRGKGGQIRASCCSVDIRIDEGREQRTACPIYDGVEAGEIPGLRLDADDVARAGMETDIDRSVDLATIEDGSIRDGKLLMTEETLEKLQCFKNWVGYGAVNLGGIAYETGISAWDYIFVRTCIFLLHLIAPLSVVYSLVNRLIHLPFHIPHVLEAWLALEAVFYLLVYLPRRNYLQKVATHPAIGRDDRRRLFWRCHSHIPNPHRYLTRWFRDAPMAEIKRENVKDFLRWGFLNSGVPDPAYDEELEEYIGGIEKLLGRNLEPGRGNAHCLRLTLDRVLMLHRSLTWYLCVFIVDTLSSIFLRYHSFDFHRTSLFQFLAVFPMRLLTLFTTYRSPARTLTYWHRPHTSRTRLPVLFLHGIGVGLYPYIPFLADLNAEGSEDPLGGQLCRKPARASEHLLSYFGSKDMGVAHTLFRRFIWSDNTLWKEDIRDHRVAVVLAGRDVIVDTNTIGAYLTGKDDWSLETGSWENGIEGAEEERHFLLYQNGGFVLNPPPKFLGGLRYDMANQRITTRDASESHCVMSSTLNLQVAQQRNNNAITRTRKQSSVNAVQKVDSCITEIPPVLSWTEIQPVPSSWPDGPTALNDYDLRDTTKNGLHFYGPALPTYIQWETSEPANWLTFPRLLQHQGNLAASWGQHSSQPNEILASPDWEAASHHGAHLPIVEAHTSSQDIDQAAFNCSSLAYIPQRPQPSAKKEVQTRKTSSGESLAAKRLQINAKPAQDTKVDTQRGATHAGRGNVRGRHKRNRAHKRVQERNRIDASKRRHQRREETEKVYSNVQDLKEINLELTGCLKELVAETHQLKMDVLQHSACECTLIHKYIKKEAERFVKRIEKNSGLSNVELVLKDEVVKL</sequence>
<reference evidence="1" key="1">
    <citation type="submission" date="2022-08" db="EMBL/GenBank/DDBJ databases">
        <title>Genome Sequence of Fusarium decemcellulare.</title>
        <authorList>
            <person name="Buettner E."/>
        </authorList>
    </citation>
    <scope>NUCLEOTIDE SEQUENCE</scope>
    <source>
        <strain evidence="1">Babe19</strain>
    </source>
</reference>